<evidence type="ECO:0000259" key="3">
    <source>
        <dbReference type="Pfam" id="PF18421"/>
    </source>
</evidence>
<feature type="chain" id="PRO_5045645682" evidence="1">
    <location>
        <begin position="22"/>
        <end position="289"/>
    </location>
</feature>
<dbReference type="RefSeq" id="WP_306727178.1">
    <property type="nucleotide sequence ID" value="NZ_JAVDDT010000001.1"/>
</dbReference>
<feature type="signal peptide" evidence="1">
    <location>
        <begin position="1"/>
        <end position="21"/>
    </location>
</feature>
<keyword evidence="5" id="KW-1185">Reference proteome</keyword>
<evidence type="ECO:0000256" key="1">
    <source>
        <dbReference type="SAM" id="SignalP"/>
    </source>
</evidence>
<accession>A0ABU0W411</accession>
<dbReference type="CDD" id="cd12797">
    <property type="entry name" value="M23_peptidase"/>
    <property type="match status" value="1"/>
</dbReference>
<protein>
    <submittedName>
        <fullName evidence="4">Peptidoglycan DD-metalloendopeptidase family protein</fullName>
    </submittedName>
</protein>
<feature type="domain" description="M23ase beta-sheet core" evidence="2">
    <location>
        <begin position="178"/>
        <end position="272"/>
    </location>
</feature>
<dbReference type="Proteomes" id="UP001239019">
    <property type="component" value="Unassembled WGS sequence"/>
</dbReference>
<reference evidence="4 5" key="1">
    <citation type="submission" date="2023-08" db="EMBL/GenBank/DDBJ databases">
        <title>Whole-genome sequencing of halo(alkali)philic microorganisms from hypersaline lakes.</title>
        <authorList>
            <person name="Sorokin D.Y."/>
            <person name="Abbas B."/>
            <person name="Merkel A.Y."/>
        </authorList>
    </citation>
    <scope>NUCLEOTIDE SEQUENCE [LARGE SCALE GENOMIC DNA]</scope>
    <source>
        <strain evidence="4 5">AB-CW4</strain>
    </source>
</reference>
<feature type="domain" description="Peptidase family M23 N-terminal" evidence="3">
    <location>
        <begin position="30"/>
        <end position="104"/>
    </location>
</feature>
<dbReference type="PANTHER" id="PTHR21666:SF285">
    <property type="entry name" value="M23 FAMILY METALLOPEPTIDASE"/>
    <property type="match status" value="1"/>
</dbReference>
<name>A0ABU0W411_9GAMM</name>
<dbReference type="Pfam" id="PF18421">
    <property type="entry name" value="Peptidase_M23_N"/>
    <property type="match status" value="1"/>
</dbReference>
<dbReference type="InterPro" id="IPR016047">
    <property type="entry name" value="M23ase_b-sheet_dom"/>
</dbReference>
<gene>
    <name evidence="4" type="ORF">RBH19_02275</name>
</gene>
<dbReference type="InterPro" id="IPR050570">
    <property type="entry name" value="Cell_wall_metabolism_enzyme"/>
</dbReference>
<dbReference type="SUPFAM" id="SSF51261">
    <property type="entry name" value="Duplicated hybrid motif"/>
    <property type="match status" value="1"/>
</dbReference>
<dbReference type="PANTHER" id="PTHR21666">
    <property type="entry name" value="PEPTIDASE-RELATED"/>
    <property type="match status" value="1"/>
</dbReference>
<organism evidence="4 5">
    <name type="scientific">Natronospira bacteriovora</name>
    <dbReference type="NCBI Taxonomy" id="3069753"/>
    <lineage>
        <taxon>Bacteria</taxon>
        <taxon>Pseudomonadati</taxon>
        <taxon>Pseudomonadota</taxon>
        <taxon>Gammaproteobacteria</taxon>
        <taxon>Natronospirales</taxon>
        <taxon>Natronospiraceae</taxon>
        <taxon>Natronospira</taxon>
    </lineage>
</organism>
<evidence type="ECO:0000259" key="2">
    <source>
        <dbReference type="Pfam" id="PF01551"/>
    </source>
</evidence>
<evidence type="ECO:0000313" key="5">
    <source>
        <dbReference type="Proteomes" id="UP001239019"/>
    </source>
</evidence>
<dbReference type="Pfam" id="PF01551">
    <property type="entry name" value="Peptidase_M23"/>
    <property type="match status" value="1"/>
</dbReference>
<proteinExistence type="predicted"/>
<dbReference type="EMBL" id="JAVDDT010000001">
    <property type="protein sequence ID" value="MDQ2068699.1"/>
    <property type="molecule type" value="Genomic_DNA"/>
</dbReference>
<dbReference type="Gene3D" id="2.60.40.1590">
    <property type="entry name" value="Peptidoglycan hydrolase domains"/>
    <property type="match status" value="1"/>
</dbReference>
<dbReference type="Gene3D" id="2.70.70.10">
    <property type="entry name" value="Glucose Permease (Domain IIA)"/>
    <property type="match status" value="1"/>
</dbReference>
<comment type="caution">
    <text evidence="4">The sequence shown here is derived from an EMBL/GenBank/DDBJ whole genome shotgun (WGS) entry which is preliminary data.</text>
</comment>
<dbReference type="InterPro" id="IPR011055">
    <property type="entry name" value="Dup_hybrid_motif"/>
</dbReference>
<dbReference type="InterPro" id="IPR040487">
    <property type="entry name" value="Peptidase_M23_N"/>
</dbReference>
<sequence length="289" mass="31862">MMMKRMFSAVTLLLTVVAAAAATAHELPRHKPVPGGVAVIDLPGDRGGRPEVRYRDRQGLVVPNGDDYRAILGIPLGTSPGEQRFEVRFPDGESLQKRFHVEPKEYAESRITIADERLVTPDAEALERINQERPRIRRALATHSEADSVPLAFALPVENVETSPFGRQRYINDQPRNPHSGIDIRGATGTPIYAPAPGQVIEAGHFYFNGKTVFLDHGEGLISMFAHMDEIKVSVGDELDTGELVGTVGMTGRVTGPHLHWSVSLGNTMVNPRYFLIDESPLDRRENAE</sequence>
<keyword evidence="1" id="KW-0732">Signal</keyword>
<evidence type="ECO:0000313" key="4">
    <source>
        <dbReference type="EMBL" id="MDQ2068699.1"/>
    </source>
</evidence>